<feature type="transmembrane region" description="Helical" evidence="1">
    <location>
        <begin position="186"/>
        <end position="207"/>
    </location>
</feature>
<dbReference type="HOGENOM" id="CLU_066780_2_1_7"/>
<feature type="transmembrane region" description="Helical" evidence="1">
    <location>
        <begin position="75"/>
        <end position="96"/>
    </location>
</feature>
<dbReference type="AlphaFoldDB" id="W4MBT2"/>
<dbReference type="PATRIC" id="fig|1429439.4.peg.1578"/>
<feature type="transmembrane region" description="Helical" evidence="1">
    <location>
        <begin position="148"/>
        <end position="166"/>
    </location>
</feature>
<name>W4MBT2_9BACT</name>
<keyword evidence="1" id="KW-1133">Transmembrane helix</keyword>
<organism evidence="2 3">
    <name type="scientific">Candidatus Entotheonella gemina</name>
    <dbReference type="NCBI Taxonomy" id="1429439"/>
    <lineage>
        <taxon>Bacteria</taxon>
        <taxon>Pseudomonadati</taxon>
        <taxon>Nitrospinota/Tectimicrobiota group</taxon>
        <taxon>Candidatus Tectimicrobiota</taxon>
        <taxon>Candidatus Entotheonellia</taxon>
        <taxon>Candidatus Entotheonellales</taxon>
        <taxon>Candidatus Entotheonellaceae</taxon>
        <taxon>Candidatus Entotheonella</taxon>
    </lineage>
</organism>
<keyword evidence="3" id="KW-1185">Reference proteome</keyword>
<dbReference type="InterPro" id="IPR049500">
    <property type="entry name" value="Peptidase_M50B-like"/>
</dbReference>
<dbReference type="Proteomes" id="UP000019140">
    <property type="component" value="Unassembled WGS sequence"/>
</dbReference>
<dbReference type="PANTHER" id="PTHR33979">
    <property type="entry name" value="OS02G0221600 PROTEIN"/>
    <property type="match status" value="1"/>
</dbReference>
<feature type="transmembrane region" description="Helical" evidence="1">
    <location>
        <begin position="12"/>
        <end position="39"/>
    </location>
</feature>
<comment type="caution">
    <text evidence="2">The sequence shown here is derived from an EMBL/GenBank/DDBJ whole genome shotgun (WGS) entry which is preliminary data.</text>
</comment>
<evidence type="ECO:0000313" key="3">
    <source>
        <dbReference type="Proteomes" id="UP000019140"/>
    </source>
</evidence>
<reference evidence="2 3" key="1">
    <citation type="journal article" date="2014" name="Nature">
        <title>An environmental bacterial taxon with a large and distinct metabolic repertoire.</title>
        <authorList>
            <person name="Wilson M.C."/>
            <person name="Mori T."/>
            <person name="Ruckert C."/>
            <person name="Uria A.R."/>
            <person name="Helf M.J."/>
            <person name="Takada K."/>
            <person name="Gernert C."/>
            <person name="Steffens U.A."/>
            <person name="Heycke N."/>
            <person name="Schmitt S."/>
            <person name="Rinke C."/>
            <person name="Helfrich E.J."/>
            <person name="Brachmann A.O."/>
            <person name="Gurgui C."/>
            <person name="Wakimoto T."/>
            <person name="Kracht M."/>
            <person name="Crusemann M."/>
            <person name="Hentschel U."/>
            <person name="Abe I."/>
            <person name="Matsunaga S."/>
            <person name="Kalinowski J."/>
            <person name="Takeyama H."/>
            <person name="Piel J."/>
        </authorList>
    </citation>
    <scope>NUCLEOTIDE SEQUENCE [LARGE SCALE GENOMIC DNA]</scope>
    <source>
        <strain evidence="3">TSY2</strain>
    </source>
</reference>
<proteinExistence type="predicted"/>
<feature type="transmembrane region" description="Helical" evidence="1">
    <location>
        <begin position="108"/>
        <end position="141"/>
    </location>
</feature>
<keyword evidence="1" id="KW-0472">Membrane</keyword>
<dbReference type="Pfam" id="PF13398">
    <property type="entry name" value="Peptidase_M50B"/>
    <property type="match status" value="1"/>
</dbReference>
<evidence type="ECO:0000256" key="1">
    <source>
        <dbReference type="SAM" id="Phobius"/>
    </source>
</evidence>
<accession>W4MBT2</accession>
<evidence type="ECO:0008006" key="4">
    <source>
        <dbReference type="Google" id="ProtNLM"/>
    </source>
</evidence>
<evidence type="ECO:0000313" key="2">
    <source>
        <dbReference type="EMBL" id="ETX07784.1"/>
    </source>
</evidence>
<protein>
    <recommendedName>
        <fullName evidence="4">M50 family peptidase</fullName>
    </recommendedName>
</protein>
<gene>
    <name evidence="2" type="ORF">ETSY2_09195</name>
</gene>
<dbReference type="PANTHER" id="PTHR33979:SF2">
    <property type="entry name" value="PEPTIDASE M50B-LIKE-DOMAIN-CONTAINING PROTEIN"/>
    <property type="match status" value="1"/>
</dbReference>
<sequence>MTMRVNIRRLTWFAAIALVSFLFWFSPILAPLKIFVVFIHETGHALATLLTGGRVLSMVVTPWQSGYVKPLGGNALIIASAGYVGSALFGGIMLSLSGRRQWTQRIFTTLAIVFGVVTLCFVRNLFGLIFGLGTTAIFGLLAYKRFPFAVYIVDILAVMSSMYALYDLTDFLWIGARTDAVILADITGVPAFIWALIWSAISLLVIYTAGKQALTRP</sequence>
<dbReference type="EMBL" id="AZHX01000371">
    <property type="protein sequence ID" value="ETX07784.1"/>
    <property type="molecule type" value="Genomic_DNA"/>
</dbReference>
<keyword evidence="1" id="KW-0812">Transmembrane</keyword>